<keyword evidence="1" id="KW-0472">Membrane</keyword>
<comment type="caution">
    <text evidence="2">The sequence shown here is derived from an EMBL/GenBank/DDBJ whole genome shotgun (WGS) entry which is preliminary data.</text>
</comment>
<keyword evidence="1" id="KW-0812">Transmembrane</keyword>
<keyword evidence="1" id="KW-1133">Transmembrane helix</keyword>
<protein>
    <submittedName>
        <fullName evidence="2">Uncharacterized protein</fullName>
    </submittedName>
</protein>
<dbReference type="Proteomes" id="UP001165986">
    <property type="component" value="Unassembled WGS sequence"/>
</dbReference>
<proteinExistence type="predicted"/>
<accession>A0AA40T3X5</accession>
<keyword evidence="3" id="KW-1185">Reference proteome</keyword>
<organism evidence="2 3">
    <name type="scientific">Komarekiella delphini-convector SJRDD-AB1</name>
    <dbReference type="NCBI Taxonomy" id="2593771"/>
    <lineage>
        <taxon>Bacteria</taxon>
        <taxon>Bacillati</taxon>
        <taxon>Cyanobacteriota</taxon>
        <taxon>Cyanophyceae</taxon>
        <taxon>Nostocales</taxon>
        <taxon>Nostocaceae</taxon>
        <taxon>Komarekiella</taxon>
        <taxon>Komarekiella delphini-convector</taxon>
    </lineage>
</organism>
<gene>
    <name evidence="2" type="ORF">FNW02_32985</name>
</gene>
<evidence type="ECO:0000256" key="1">
    <source>
        <dbReference type="SAM" id="Phobius"/>
    </source>
</evidence>
<name>A0AA40T3X5_9NOST</name>
<evidence type="ECO:0000313" key="2">
    <source>
        <dbReference type="EMBL" id="MBD6620468.1"/>
    </source>
</evidence>
<evidence type="ECO:0000313" key="3">
    <source>
        <dbReference type="Proteomes" id="UP001165986"/>
    </source>
</evidence>
<feature type="transmembrane region" description="Helical" evidence="1">
    <location>
        <begin position="82"/>
        <end position="100"/>
    </location>
</feature>
<dbReference type="RefSeq" id="WP_191761759.1">
    <property type="nucleotide sequence ID" value="NZ_VJXY01000067.1"/>
</dbReference>
<dbReference type="EMBL" id="VJXY01000067">
    <property type="protein sequence ID" value="MBD6620468.1"/>
    <property type="molecule type" value="Genomic_DNA"/>
</dbReference>
<reference evidence="2" key="1">
    <citation type="submission" date="2019-07" db="EMBL/GenBank/DDBJ databases">
        <title>Toxilogical consequences of a new and cryptic species of cyanobacteria (Komarekiella delphini-convector) recovered from the epidermis of a bottlenose dolphin and 1500 ft. in the air.</title>
        <authorList>
            <person name="Brown A.O."/>
            <person name="Dvorak P."/>
            <person name="Villanueva C.D."/>
            <person name="Foss A.J."/>
            <person name="Garvey A.D."/>
            <person name="Gibson Q.A."/>
            <person name="Johansen J.R."/>
            <person name="Casamatta D.A."/>
        </authorList>
    </citation>
    <scope>NUCLEOTIDE SEQUENCE</scope>
    <source>
        <strain evidence="2">SJRDD-AB1</strain>
    </source>
</reference>
<dbReference type="AlphaFoldDB" id="A0AA40T3X5"/>
<sequence length="119" mass="13620">MSKILVKPENDVAVDNRNLFTHQNSREDLEALVFQKLHSGEDTTQAIAFLSYLKSTALEKEQHKRLQQEVQEKSVFNSLQRVMITAFAILGMIAFFDRVFNAQELSKAGVTPPIVERQR</sequence>